<dbReference type="InParanoid" id="K3WBT9"/>
<dbReference type="eggNOG" id="ENOG502SRFQ">
    <property type="taxonomic scope" value="Eukaryota"/>
</dbReference>
<reference evidence="2" key="2">
    <citation type="submission" date="2010-04" db="EMBL/GenBank/DDBJ databases">
        <authorList>
            <person name="Buell R."/>
            <person name="Hamilton J."/>
            <person name="Hostetler J."/>
        </authorList>
    </citation>
    <scope>NUCLEOTIDE SEQUENCE [LARGE SCALE GENOMIC DNA]</scope>
    <source>
        <strain evidence="2">DAOM:BR144</strain>
    </source>
</reference>
<dbReference type="OMA" id="CMEAIEV"/>
<accession>K3WBT9</accession>
<protein>
    <submittedName>
        <fullName evidence="1">Uncharacterized protein</fullName>
    </submittedName>
</protein>
<evidence type="ECO:0000313" key="1">
    <source>
        <dbReference type="EnsemblProtists" id="PYU1_T002430"/>
    </source>
</evidence>
<organism evidence="1 2">
    <name type="scientific">Globisporangium ultimum (strain ATCC 200006 / CBS 805.95 / DAOM BR144)</name>
    <name type="common">Pythium ultimum</name>
    <dbReference type="NCBI Taxonomy" id="431595"/>
    <lineage>
        <taxon>Eukaryota</taxon>
        <taxon>Sar</taxon>
        <taxon>Stramenopiles</taxon>
        <taxon>Oomycota</taxon>
        <taxon>Peronosporomycetes</taxon>
        <taxon>Pythiales</taxon>
        <taxon>Pythiaceae</taxon>
        <taxon>Globisporangium</taxon>
    </lineage>
</organism>
<dbReference type="AlphaFoldDB" id="K3WBT9"/>
<dbReference type="HOGENOM" id="CLU_138863_0_0_1"/>
<dbReference type="VEuPathDB" id="FungiDB:PYU1_G002427"/>
<reference evidence="2" key="1">
    <citation type="journal article" date="2010" name="Genome Biol.">
        <title>Genome sequence of the necrotrophic plant pathogen Pythium ultimum reveals original pathogenicity mechanisms and effector repertoire.</title>
        <authorList>
            <person name="Levesque C.A."/>
            <person name="Brouwer H."/>
            <person name="Cano L."/>
            <person name="Hamilton J.P."/>
            <person name="Holt C."/>
            <person name="Huitema E."/>
            <person name="Raffaele S."/>
            <person name="Robideau G.P."/>
            <person name="Thines M."/>
            <person name="Win J."/>
            <person name="Zerillo M.M."/>
            <person name="Beakes G.W."/>
            <person name="Boore J.L."/>
            <person name="Busam D."/>
            <person name="Dumas B."/>
            <person name="Ferriera S."/>
            <person name="Fuerstenberg S.I."/>
            <person name="Gachon C.M."/>
            <person name="Gaulin E."/>
            <person name="Govers F."/>
            <person name="Grenville-Briggs L."/>
            <person name="Horner N."/>
            <person name="Hostetler J."/>
            <person name="Jiang R.H."/>
            <person name="Johnson J."/>
            <person name="Krajaejun T."/>
            <person name="Lin H."/>
            <person name="Meijer H.J."/>
            <person name="Moore B."/>
            <person name="Morris P."/>
            <person name="Phuntmart V."/>
            <person name="Puiu D."/>
            <person name="Shetty J."/>
            <person name="Stajich J.E."/>
            <person name="Tripathy S."/>
            <person name="Wawra S."/>
            <person name="van West P."/>
            <person name="Whitty B.R."/>
            <person name="Coutinho P.M."/>
            <person name="Henrissat B."/>
            <person name="Martin F."/>
            <person name="Thomas P.D."/>
            <person name="Tyler B.M."/>
            <person name="De Vries R.P."/>
            <person name="Kamoun S."/>
            <person name="Yandell M."/>
            <person name="Tisserat N."/>
            <person name="Buell C.R."/>
        </authorList>
    </citation>
    <scope>NUCLEOTIDE SEQUENCE</scope>
    <source>
        <strain evidence="2">DAOM:BR144</strain>
    </source>
</reference>
<reference evidence="1" key="3">
    <citation type="submission" date="2014-11" db="UniProtKB">
        <authorList>
            <consortium name="EnsemblProtists"/>
        </authorList>
    </citation>
    <scope>IDENTIFICATION</scope>
    <source>
        <strain evidence="1">DAOM BR144</strain>
    </source>
</reference>
<name>K3WBT9_GLOUD</name>
<proteinExistence type="predicted"/>
<evidence type="ECO:0000313" key="2">
    <source>
        <dbReference type="Proteomes" id="UP000019132"/>
    </source>
</evidence>
<keyword evidence="2" id="KW-1185">Reference proteome</keyword>
<sequence>MQKSVRWSTITVYEFGVGIGGSSVPKRGGPAIGLAKTPECVWSTTVDANDDDVVDAKVTSSDPPKRYRQRRVRWLKPLERVSLLEKAGYSEKKIYRMLMESSQIAMSRRLCLRLPTECDSPRKRRQ</sequence>
<dbReference type="EnsemblProtists" id="PYU1_T002430">
    <property type="protein sequence ID" value="PYU1_T002430"/>
    <property type="gene ID" value="PYU1_G002427"/>
</dbReference>
<dbReference type="Proteomes" id="UP000019132">
    <property type="component" value="Unassembled WGS sequence"/>
</dbReference>